<evidence type="ECO:0000259" key="4">
    <source>
        <dbReference type="PROSITE" id="PS51186"/>
    </source>
</evidence>
<comment type="caution">
    <text evidence="6">The sequence shown here is derived from an EMBL/GenBank/DDBJ whole genome shotgun (WGS) entry which is preliminary data.</text>
</comment>
<dbReference type="Pfam" id="PF04542">
    <property type="entry name" value="Sigma70_r2"/>
    <property type="match status" value="1"/>
</dbReference>
<evidence type="ECO:0000256" key="2">
    <source>
        <dbReference type="RuleBase" id="RU000716"/>
    </source>
</evidence>
<dbReference type="PANTHER" id="PTHR47756">
    <property type="entry name" value="BLL6612 PROTEIN-RELATED"/>
    <property type="match status" value="1"/>
</dbReference>
<dbReference type="RefSeq" id="WP_380230249.1">
    <property type="nucleotide sequence ID" value="NZ_JBHSVH010000002.1"/>
</dbReference>
<dbReference type="InterPro" id="IPR000182">
    <property type="entry name" value="GNAT_dom"/>
</dbReference>
<dbReference type="PROSITE" id="PS51900">
    <property type="entry name" value="CB"/>
    <property type="match status" value="1"/>
</dbReference>
<dbReference type="Gene3D" id="1.10.1740.10">
    <property type="match status" value="1"/>
</dbReference>
<keyword evidence="2" id="KW-0805">Transcription regulation</keyword>
<dbReference type="SUPFAM" id="SSF55729">
    <property type="entry name" value="Acyl-CoA N-acyltransferases (Nat)"/>
    <property type="match status" value="1"/>
</dbReference>
<organism evidence="6 7">
    <name type="scientific">Kitasatospora paranensis</name>
    <dbReference type="NCBI Taxonomy" id="258053"/>
    <lineage>
        <taxon>Bacteria</taxon>
        <taxon>Bacillati</taxon>
        <taxon>Actinomycetota</taxon>
        <taxon>Actinomycetes</taxon>
        <taxon>Kitasatosporales</taxon>
        <taxon>Streptomycetaceae</taxon>
        <taxon>Kitasatospora</taxon>
    </lineage>
</organism>
<keyword evidence="6" id="KW-0012">Acyltransferase</keyword>
<proteinExistence type="inferred from homology"/>
<evidence type="ECO:0000313" key="6">
    <source>
        <dbReference type="EMBL" id="MFC7178181.1"/>
    </source>
</evidence>
<dbReference type="InterPro" id="IPR016181">
    <property type="entry name" value="Acyl_CoA_acyltransferase"/>
</dbReference>
<dbReference type="InterPro" id="IPR013324">
    <property type="entry name" value="RNA_pol_sigma_r3/r4-like"/>
</dbReference>
<dbReference type="SUPFAM" id="SSF56349">
    <property type="entry name" value="DNA breaking-rejoining enzymes"/>
    <property type="match status" value="1"/>
</dbReference>
<reference evidence="7" key="1">
    <citation type="journal article" date="2019" name="Int. J. Syst. Evol. Microbiol.">
        <title>The Global Catalogue of Microorganisms (GCM) 10K type strain sequencing project: providing services to taxonomists for standard genome sequencing and annotation.</title>
        <authorList>
            <consortium name="The Broad Institute Genomics Platform"/>
            <consortium name="The Broad Institute Genome Sequencing Center for Infectious Disease"/>
            <person name="Wu L."/>
            <person name="Ma J."/>
        </authorList>
    </citation>
    <scope>NUCLEOTIDE SEQUENCE [LARGE SCALE GENOMIC DNA]</scope>
    <source>
        <strain evidence="7">CGMCC 1.12859</strain>
    </source>
</reference>
<dbReference type="Pfam" id="PF00583">
    <property type="entry name" value="Acetyltransf_1"/>
    <property type="match status" value="1"/>
</dbReference>
<dbReference type="SUPFAM" id="SSF88659">
    <property type="entry name" value="Sigma3 and sigma4 domains of RNA polymerase sigma factors"/>
    <property type="match status" value="1"/>
</dbReference>
<comment type="similarity">
    <text evidence="2">Belongs to the sigma-70 factor family. ECF subfamily.</text>
</comment>
<dbReference type="SUPFAM" id="SSF88946">
    <property type="entry name" value="Sigma2 domain of RNA polymerase sigma factors"/>
    <property type="match status" value="1"/>
</dbReference>
<dbReference type="InterPro" id="IPR011010">
    <property type="entry name" value="DNA_brk_join_enz"/>
</dbReference>
<dbReference type="EMBL" id="JBHTAJ010000002">
    <property type="protein sequence ID" value="MFC7178181.1"/>
    <property type="molecule type" value="Genomic_DNA"/>
</dbReference>
<dbReference type="InterPro" id="IPR044068">
    <property type="entry name" value="CB"/>
</dbReference>
<dbReference type="PROSITE" id="PS01063">
    <property type="entry name" value="SIGMA70_ECF"/>
    <property type="match status" value="1"/>
</dbReference>
<keyword evidence="1 2" id="KW-0238">DNA-binding</keyword>
<feature type="domain" description="Core-binding (CB)" evidence="5">
    <location>
        <begin position="428"/>
        <end position="507"/>
    </location>
</feature>
<feature type="region of interest" description="Disordered" evidence="3">
    <location>
        <begin position="612"/>
        <end position="631"/>
    </location>
</feature>
<evidence type="ECO:0000313" key="7">
    <source>
        <dbReference type="Proteomes" id="UP001596435"/>
    </source>
</evidence>
<gene>
    <name evidence="6" type="ORF">ACFQMG_01235</name>
</gene>
<dbReference type="Pfam" id="PF02899">
    <property type="entry name" value="Phage_int_SAM_1"/>
    <property type="match status" value="1"/>
</dbReference>
<dbReference type="InterPro" id="IPR004107">
    <property type="entry name" value="Integrase_SAM-like_N"/>
</dbReference>
<dbReference type="InterPro" id="IPR013325">
    <property type="entry name" value="RNA_pol_sigma_r2"/>
</dbReference>
<dbReference type="Pfam" id="PF20239">
    <property type="entry name" value="DUF6596"/>
    <property type="match status" value="1"/>
</dbReference>
<sequence length="859" mass="92531">MRDAHRTVDAVWKLESARIVAALTRMVHDVGLAEELAQDALVAALEQWPAAGVPDNPGAWLTAVAKRRAVDRIRRERRLAARHQQIAHDLGRDLDVDRDRGLDEELDPAPGAGQDDLLRLMFVSCHPVLPTEARVALTLRLLGGLTAAETARAFLTGEQAVVRRIAAAKRTLAEENVAFDLPAPEELAARLSSVLEVVYLIFNEGYAATSGDDLMRPALCHEALRLGRLLATLAPGEAEVHGLVALMEIQASRSAARTGPAGEPVLLHEQNRGRWDQLLIRRGFAAMLRAREAGGPPGPYVLQAAIAVCHAQARTAEETDWAGIAALYDALVRLLPTPVVRLNRAVAVGMARGPQAGLDLADELHADPHLQDYHLLPGVRADLLLRLGRSAEARREFERAADLARNVAERAFLRRRAAEAAAPEPSGTTLGDAARRFLTRPELDAPTVRAYGQTLRRLGRTLGEGALLEALTADQVAAAFGTAWGSAAATTWNRHRAAVRSFGAWASVPHLADGLRRRPVARTRAMPLTGTEVAELWARPGLPLRERTFWRLLHDSGAPVTTVLALDVPDLDLDDRSARPRSGGAALHWGEATARLLAELLAGRAAGPVFLTDRRPGPARTPPPADLCPETGRSRLSYERAEYLFKQASSPLDPAGHGFTLRRLRPLAQPARGARGSGGDAPLPSASECGKVSIMLELRTLKSDDWPVWRELRLAALAEAPAAFGSTLAQWEGAGDREERWRARLEIPGAHDVVAVLDGRPVGMVSGVPADEPGSVELISLWVSPAARGRGVGDRLIGEVERWAVERKAGTLRLAVMPDNGAAVALYARHGFADTGEPGDLLPDGVRRERVMAKAVPPA</sequence>
<evidence type="ECO:0000256" key="1">
    <source>
        <dbReference type="PROSITE-ProRule" id="PRU01248"/>
    </source>
</evidence>
<accession>A0ABW2FQM8</accession>
<dbReference type="CDD" id="cd04301">
    <property type="entry name" value="NAT_SF"/>
    <property type="match status" value="1"/>
</dbReference>
<keyword evidence="7" id="KW-1185">Reference proteome</keyword>
<dbReference type="PANTHER" id="PTHR47756:SF1">
    <property type="entry name" value="BLL0085 PROTEIN"/>
    <property type="match status" value="1"/>
</dbReference>
<name>A0ABW2FQM8_9ACTN</name>
<protein>
    <recommendedName>
        <fullName evidence="2">RNA polymerase sigma factor</fullName>
    </recommendedName>
</protein>
<dbReference type="InterPro" id="IPR046531">
    <property type="entry name" value="DUF6596"/>
</dbReference>
<evidence type="ECO:0000256" key="3">
    <source>
        <dbReference type="SAM" id="MobiDB-lite"/>
    </source>
</evidence>
<feature type="domain" description="N-acetyltransferase" evidence="4">
    <location>
        <begin position="696"/>
        <end position="857"/>
    </location>
</feature>
<dbReference type="InterPro" id="IPR000838">
    <property type="entry name" value="RNA_pol_sigma70_ECF_CS"/>
</dbReference>
<dbReference type="Gene3D" id="3.40.630.30">
    <property type="match status" value="1"/>
</dbReference>
<dbReference type="GO" id="GO:0016746">
    <property type="term" value="F:acyltransferase activity"/>
    <property type="evidence" value="ECO:0007669"/>
    <property type="project" value="UniProtKB-KW"/>
</dbReference>
<dbReference type="PROSITE" id="PS51186">
    <property type="entry name" value="GNAT"/>
    <property type="match status" value="1"/>
</dbReference>
<evidence type="ECO:0000259" key="5">
    <source>
        <dbReference type="PROSITE" id="PS51900"/>
    </source>
</evidence>
<dbReference type="Proteomes" id="UP001596435">
    <property type="component" value="Unassembled WGS sequence"/>
</dbReference>
<keyword evidence="2" id="KW-0804">Transcription</keyword>
<dbReference type="InterPro" id="IPR007627">
    <property type="entry name" value="RNA_pol_sigma70_r2"/>
</dbReference>
<keyword evidence="6" id="KW-0808">Transferase</keyword>
<keyword evidence="2" id="KW-0731">Sigma factor</keyword>